<accession>A0ABU2WM34</accession>
<dbReference type="EMBL" id="JAVRIC010000023">
    <property type="protein sequence ID" value="MDT0498595.1"/>
    <property type="molecule type" value="Genomic_DNA"/>
</dbReference>
<comment type="caution">
    <text evidence="1">The sequence shown here is derived from an EMBL/GenBank/DDBJ whole genome shotgun (WGS) entry which is preliminary data.</text>
</comment>
<name>A0ABU2WM34_9GAMM</name>
<protein>
    <submittedName>
        <fullName evidence="1">Uncharacterized protein</fullName>
    </submittedName>
</protein>
<evidence type="ECO:0000313" key="1">
    <source>
        <dbReference type="EMBL" id="MDT0498595.1"/>
    </source>
</evidence>
<dbReference type="RefSeq" id="WP_311366005.1">
    <property type="nucleotide sequence ID" value="NZ_JAVRIC010000023.1"/>
</dbReference>
<organism evidence="1 2">
    <name type="scientific">Banduia mediterranea</name>
    <dbReference type="NCBI Taxonomy" id="3075609"/>
    <lineage>
        <taxon>Bacteria</taxon>
        <taxon>Pseudomonadati</taxon>
        <taxon>Pseudomonadota</taxon>
        <taxon>Gammaproteobacteria</taxon>
        <taxon>Nevskiales</taxon>
        <taxon>Algiphilaceae</taxon>
        <taxon>Banduia</taxon>
    </lineage>
</organism>
<keyword evidence="2" id="KW-1185">Reference proteome</keyword>
<gene>
    <name evidence="1" type="ORF">RM530_14690</name>
</gene>
<evidence type="ECO:0000313" key="2">
    <source>
        <dbReference type="Proteomes" id="UP001254608"/>
    </source>
</evidence>
<dbReference type="Proteomes" id="UP001254608">
    <property type="component" value="Unassembled WGS sequence"/>
</dbReference>
<reference evidence="1 2" key="1">
    <citation type="submission" date="2023-09" db="EMBL/GenBank/DDBJ databases">
        <authorList>
            <person name="Rey-Velasco X."/>
        </authorList>
    </citation>
    <scope>NUCLEOTIDE SEQUENCE [LARGE SCALE GENOMIC DNA]</scope>
    <source>
        <strain evidence="1 2">W345</strain>
    </source>
</reference>
<sequence length="119" mass="13079">MNVWFKNWRCTTVWGFYGNGRIGLRLVEDGLPVATATVNTEIEVGLDQIIVKAYAENEGLIEALIEAGVIEPAFEAQYIGRFDARCARCRLTPTALAEACGLPPPASPSAPDRNELRDR</sequence>
<proteinExistence type="predicted"/>